<reference evidence="2 3" key="1">
    <citation type="journal article" date="2015" name="PLoS Pathog.">
        <title>Leptomonas seymouri: Adaptations to the Dixenous Life Cycle Analyzed by Genome Sequencing, Transcriptome Profiling and Co-infection with Leishmania donovani.</title>
        <authorList>
            <person name="Kraeva N."/>
            <person name="Butenko A."/>
            <person name="Hlavacova J."/>
            <person name="Kostygov A."/>
            <person name="Myskova J."/>
            <person name="Grybchuk D."/>
            <person name="Lestinova T."/>
            <person name="Votypka J."/>
            <person name="Volf P."/>
            <person name="Opperdoes F."/>
            <person name="Flegontov P."/>
            <person name="Lukes J."/>
            <person name="Yurchenko V."/>
        </authorList>
    </citation>
    <scope>NUCLEOTIDE SEQUENCE [LARGE SCALE GENOMIC DNA]</scope>
    <source>
        <strain evidence="2 3">ATCC 30220</strain>
    </source>
</reference>
<keyword evidence="3" id="KW-1185">Reference proteome</keyword>
<feature type="compositionally biased region" description="Low complexity" evidence="1">
    <location>
        <begin position="86"/>
        <end position="99"/>
    </location>
</feature>
<sequence>MSREHSPEIVLYDENHTLNTPYDRQCGATRHVDAQYHNGVHEAKDLRASSGKPARTSALSASLKSDSQAPFPAVSQLRTSASHNGAAATASEARTSTATMNTANGIISPTQSQLGGAAATTTTAPAGRPPAVPPLPLQQRQLQQPQPQQYSPVHTRLATPSISVARAAATSNGGRRVSGCSKSFMPKVSTTAPDYSAYVPDVAKFLKEVVRRRDEAASLKLLPSAQLLEQAVLQEQAEYEQIVQQQALAFMQMAHKKMEAEAKMKEQQISRTYRSRIEEQKQQQREEAMQQKASVAESAKEMEAEIKERLRLVVSLQPRLNVVQAVMAHIQDPASDCSLLGELLQEDKQLLKALKSDARYNRSKTASVDGGSVPYWWKQCVCASFNIAAIVKGEPVRASIMDVSIPTKVAADKKVVVVKDAKGSVVAWAHTRTGPDTNALVEAFLESKPVVTELPASAYKGVLWPKDDSVEVLRAAKGARSTTAAIAPEVITILSYKEVGSFELPKKDVVAAGEAAS</sequence>
<comment type="caution">
    <text evidence="2">The sequence shown here is derived from an EMBL/GenBank/DDBJ whole genome shotgun (WGS) entry which is preliminary data.</text>
</comment>
<feature type="compositionally biased region" description="Basic and acidic residues" evidence="1">
    <location>
        <begin position="277"/>
        <end position="289"/>
    </location>
</feature>
<evidence type="ECO:0000256" key="1">
    <source>
        <dbReference type="SAM" id="MobiDB-lite"/>
    </source>
</evidence>
<protein>
    <submittedName>
        <fullName evidence="2">Uncharacterized protein</fullName>
    </submittedName>
</protein>
<gene>
    <name evidence="2" type="ORF">ABL78_5400</name>
</gene>
<proteinExistence type="predicted"/>
<evidence type="ECO:0000313" key="2">
    <source>
        <dbReference type="EMBL" id="KPI85551.1"/>
    </source>
</evidence>
<feature type="region of interest" description="Disordered" evidence="1">
    <location>
        <begin position="43"/>
        <end position="133"/>
    </location>
</feature>
<dbReference type="OrthoDB" id="249949at2759"/>
<evidence type="ECO:0000313" key="3">
    <source>
        <dbReference type="Proteomes" id="UP000038009"/>
    </source>
</evidence>
<feature type="region of interest" description="Disordered" evidence="1">
    <location>
        <begin position="277"/>
        <end position="296"/>
    </location>
</feature>
<feature type="compositionally biased region" description="Polar residues" evidence="1">
    <location>
        <begin position="100"/>
        <end position="112"/>
    </location>
</feature>
<feature type="compositionally biased region" description="Polar residues" evidence="1">
    <location>
        <begin position="57"/>
        <end position="68"/>
    </location>
</feature>
<name>A0A0N1PBL8_LEPSE</name>
<dbReference type="VEuPathDB" id="TriTrypDB:Lsey_0181_0110"/>
<feature type="compositionally biased region" description="Low complexity" evidence="1">
    <location>
        <begin position="113"/>
        <end position="126"/>
    </location>
</feature>
<accession>A0A0N1PBL8</accession>
<dbReference type="OMA" id="VPYWWKQ"/>
<dbReference type="AlphaFoldDB" id="A0A0N1PBL8"/>
<dbReference type="Proteomes" id="UP000038009">
    <property type="component" value="Unassembled WGS sequence"/>
</dbReference>
<dbReference type="EMBL" id="LJSK01000181">
    <property type="protein sequence ID" value="KPI85551.1"/>
    <property type="molecule type" value="Genomic_DNA"/>
</dbReference>
<organism evidence="2 3">
    <name type="scientific">Leptomonas seymouri</name>
    <dbReference type="NCBI Taxonomy" id="5684"/>
    <lineage>
        <taxon>Eukaryota</taxon>
        <taxon>Discoba</taxon>
        <taxon>Euglenozoa</taxon>
        <taxon>Kinetoplastea</taxon>
        <taxon>Metakinetoplastina</taxon>
        <taxon>Trypanosomatida</taxon>
        <taxon>Trypanosomatidae</taxon>
        <taxon>Leishmaniinae</taxon>
        <taxon>Leptomonas</taxon>
    </lineage>
</organism>